<reference evidence="12 13" key="1">
    <citation type="submission" date="2020-07" db="EMBL/GenBank/DDBJ databases">
        <title>Pseudogemmobacter sp. nov., isolated from poultry manure in Taiwan.</title>
        <authorList>
            <person name="Lin S.-Y."/>
            <person name="Tang Y.-S."/>
            <person name="Young C.-C."/>
        </authorList>
    </citation>
    <scope>NUCLEOTIDE SEQUENCE [LARGE SCALE GENOMIC DNA]</scope>
    <source>
        <strain evidence="12 13">CC-YST710</strain>
    </source>
</reference>
<dbReference type="SUPFAM" id="SSF143631">
    <property type="entry name" value="ApbE-like"/>
    <property type="match status" value="1"/>
</dbReference>
<name>A0ABS8CNB4_9RHOB</name>
<comment type="cofactor">
    <cofactor evidence="1">
        <name>Mg(2+)</name>
        <dbReference type="ChEBI" id="CHEBI:18420"/>
    </cofactor>
</comment>
<evidence type="ECO:0000256" key="7">
    <source>
        <dbReference type="ARBA" id="ARBA00022827"/>
    </source>
</evidence>
<accession>A0ABS8CNB4</accession>
<dbReference type="RefSeq" id="WP_226936192.1">
    <property type="nucleotide sequence ID" value="NZ_JACDXX010000011.1"/>
</dbReference>
<dbReference type="EC" id="2.7.1.180" evidence="2 11"/>
<sequence length="335" mass="35398">MDHHLVLPPLRHEAALLPPPPGSRLIRLHGESMGTGWSLSVYAPPGLSEADLRALTGRELAAILALFSPWQAESEISQLNRDPREDLQVSPAFAALLGPMLDLARASNGASDPTLGTLVDLWGFGPAGRRSGLPPAEKIAAARAVSGWQRVSFDPLSGRLQRPCGMRFDFSGSAKGLAADQISAALSRAGAGHHLIEIGGECYARGLKPDLQPWWLAVETPEPALPGWRVALYGMGLASSGAAQNCFFHAGRRYAHSIDPATGWPCQAGPVSVTVLAQTCCEADALATALMVLPLAARTAFIARRGLSALIFEADGRVSPSPLWAAMTKDDDAQP</sequence>
<organism evidence="12 13">
    <name type="scientific">Pseudogemmobacter faecipullorum</name>
    <dbReference type="NCBI Taxonomy" id="2755041"/>
    <lineage>
        <taxon>Bacteria</taxon>
        <taxon>Pseudomonadati</taxon>
        <taxon>Pseudomonadota</taxon>
        <taxon>Alphaproteobacteria</taxon>
        <taxon>Rhodobacterales</taxon>
        <taxon>Paracoccaceae</taxon>
        <taxon>Pseudogemmobacter</taxon>
    </lineage>
</organism>
<comment type="catalytic activity">
    <reaction evidence="10 11">
        <text>L-threonyl-[protein] + FAD = FMN-L-threonyl-[protein] + AMP + H(+)</text>
        <dbReference type="Rhea" id="RHEA:36847"/>
        <dbReference type="Rhea" id="RHEA-COMP:11060"/>
        <dbReference type="Rhea" id="RHEA-COMP:11061"/>
        <dbReference type="ChEBI" id="CHEBI:15378"/>
        <dbReference type="ChEBI" id="CHEBI:30013"/>
        <dbReference type="ChEBI" id="CHEBI:57692"/>
        <dbReference type="ChEBI" id="CHEBI:74257"/>
        <dbReference type="ChEBI" id="CHEBI:456215"/>
        <dbReference type="EC" id="2.7.1.180"/>
    </reaction>
</comment>
<proteinExistence type="inferred from homology"/>
<evidence type="ECO:0000256" key="6">
    <source>
        <dbReference type="ARBA" id="ARBA00022723"/>
    </source>
</evidence>
<dbReference type="PANTHER" id="PTHR30040:SF2">
    <property type="entry name" value="FAD:PROTEIN FMN TRANSFERASE"/>
    <property type="match status" value="1"/>
</dbReference>
<dbReference type="Gene3D" id="3.10.520.10">
    <property type="entry name" value="ApbE-like domains"/>
    <property type="match status" value="1"/>
</dbReference>
<keyword evidence="4 11" id="KW-0285">Flavoprotein</keyword>
<dbReference type="GO" id="GO:0016740">
    <property type="term" value="F:transferase activity"/>
    <property type="evidence" value="ECO:0007669"/>
    <property type="project" value="UniProtKB-KW"/>
</dbReference>
<evidence type="ECO:0000256" key="9">
    <source>
        <dbReference type="ARBA" id="ARBA00031306"/>
    </source>
</evidence>
<keyword evidence="7 11" id="KW-0274">FAD</keyword>
<evidence type="ECO:0000256" key="11">
    <source>
        <dbReference type="PIRNR" id="PIRNR006268"/>
    </source>
</evidence>
<evidence type="ECO:0000256" key="3">
    <source>
        <dbReference type="ARBA" id="ARBA00016337"/>
    </source>
</evidence>
<dbReference type="Proteomes" id="UP001198571">
    <property type="component" value="Unassembled WGS sequence"/>
</dbReference>
<dbReference type="Pfam" id="PF02424">
    <property type="entry name" value="ApbE"/>
    <property type="match status" value="1"/>
</dbReference>
<keyword evidence="13" id="KW-1185">Reference proteome</keyword>
<evidence type="ECO:0000313" key="12">
    <source>
        <dbReference type="EMBL" id="MCB5410897.1"/>
    </source>
</evidence>
<keyword evidence="6 11" id="KW-0479">Metal-binding</keyword>
<evidence type="ECO:0000256" key="10">
    <source>
        <dbReference type="ARBA" id="ARBA00048540"/>
    </source>
</evidence>
<protein>
    <recommendedName>
        <fullName evidence="3 11">FAD:protein FMN transferase</fullName>
        <ecNumber evidence="2 11">2.7.1.180</ecNumber>
    </recommendedName>
    <alternativeName>
        <fullName evidence="9 11">Flavin transferase</fullName>
    </alternativeName>
</protein>
<evidence type="ECO:0000256" key="8">
    <source>
        <dbReference type="ARBA" id="ARBA00022842"/>
    </source>
</evidence>
<comment type="caution">
    <text evidence="12">The sequence shown here is derived from an EMBL/GenBank/DDBJ whole genome shotgun (WGS) entry which is preliminary data.</text>
</comment>
<evidence type="ECO:0000256" key="5">
    <source>
        <dbReference type="ARBA" id="ARBA00022679"/>
    </source>
</evidence>
<keyword evidence="8 11" id="KW-0460">Magnesium</keyword>
<comment type="similarity">
    <text evidence="11">Belongs to the ApbE family.</text>
</comment>
<dbReference type="PIRSF" id="PIRSF006268">
    <property type="entry name" value="ApbE"/>
    <property type="match status" value="1"/>
</dbReference>
<evidence type="ECO:0000256" key="1">
    <source>
        <dbReference type="ARBA" id="ARBA00001946"/>
    </source>
</evidence>
<evidence type="ECO:0000256" key="4">
    <source>
        <dbReference type="ARBA" id="ARBA00022630"/>
    </source>
</evidence>
<dbReference type="InterPro" id="IPR003374">
    <property type="entry name" value="ApbE-like_sf"/>
</dbReference>
<dbReference type="EMBL" id="JACDXX010000011">
    <property type="protein sequence ID" value="MCB5410897.1"/>
    <property type="molecule type" value="Genomic_DNA"/>
</dbReference>
<keyword evidence="5 11" id="KW-0808">Transferase</keyword>
<dbReference type="InterPro" id="IPR024932">
    <property type="entry name" value="ApbE"/>
</dbReference>
<evidence type="ECO:0000313" key="13">
    <source>
        <dbReference type="Proteomes" id="UP001198571"/>
    </source>
</evidence>
<dbReference type="PANTHER" id="PTHR30040">
    <property type="entry name" value="THIAMINE BIOSYNTHESIS LIPOPROTEIN APBE"/>
    <property type="match status" value="1"/>
</dbReference>
<gene>
    <name evidence="12" type="ORF">H0485_12915</name>
</gene>
<evidence type="ECO:0000256" key="2">
    <source>
        <dbReference type="ARBA" id="ARBA00011955"/>
    </source>
</evidence>